<keyword evidence="2" id="KW-0723">Serine/threonine-protein kinase</keyword>
<dbReference type="Proteomes" id="UP000494040">
    <property type="component" value="Unassembled WGS sequence"/>
</dbReference>
<feature type="coiled-coil region" evidence="10">
    <location>
        <begin position="325"/>
        <end position="357"/>
    </location>
</feature>
<evidence type="ECO:0000256" key="5">
    <source>
        <dbReference type="ARBA" id="ARBA00022777"/>
    </source>
</evidence>
<dbReference type="OMA" id="EYCYIVM"/>
<dbReference type="GO" id="GO:0005737">
    <property type="term" value="C:cytoplasm"/>
    <property type="evidence" value="ECO:0007669"/>
    <property type="project" value="TreeGrafter"/>
</dbReference>
<dbReference type="PANTHER" id="PTHR22983:SF6">
    <property type="entry name" value="SERINE_THREONINE-PROTEIN KINASE 36"/>
    <property type="match status" value="1"/>
</dbReference>
<evidence type="ECO:0000256" key="7">
    <source>
        <dbReference type="ARBA" id="ARBA00047899"/>
    </source>
</evidence>
<dbReference type="InterPro" id="IPR011009">
    <property type="entry name" value="Kinase-like_dom_sf"/>
</dbReference>
<protein>
    <recommendedName>
        <fullName evidence="1">non-specific serine/threonine protein kinase</fullName>
        <ecNumber evidence="1">2.7.11.1</ecNumber>
    </recommendedName>
</protein>
<feature type="binding site" evidence="9">
    <location>
        <position position="37"/>
    </location>
    <ligand>
        <name>ATP</name>
        <dbReference type="ChEBI" id="CHEBI:30616"/>
    </ligand>
</feature>
<dbReference type="GeneID" id="106661538"/>
<dbReference type="SMART" id="SM00220">
    <property type="entry name" value="S_TKc"/>
    <property type="match status" value="1"/>
</dbReference>
<dbReference type="KEGG" id="clec:106661538"/>
<sequence length="632" mass="72064">MRDYKIICMIGEGSFGRVYKARRKDNYETVAMKLIGKYGKSTKELTGLRTECEIQQHLNHPNIIRMIESFETDNEIVVITEFAYQDLYVLLSIEGYLHEDKAKKIIFDLISALYYLHSNRVLHRDLKPQNVLLCKNGTAKLCDFGFARNMSLSTHLLTSIKGTPLYMAPELMEESPYDHTADLWSLGCIAYEILVGTPPFTTTSILHLARLIRFEPVKLPEFTSPECQSLLKGLLIKDPSQRLKWPQLLEHPFVKGNILIIYEKGAKTPLTAEFTSSQVKAKELQKQDLKSSKHLKQLLDKCGNQIKPGSNFGIGQIVKNINYGIDDIEQQVQKLNISKVQKEDNKLEEELKEALNYGNNDSPLQSEEWLVFLQKSMEEVMEGDIQSVKDPAFLNMVCRALSSSCATVVEYIASLFCMPFTVDSIPEKELQNLRMVYYEARLISKMIFACVIILKRVDKSNDLSSEHLQALETIYLLITNLVHTDVCFLKQFCETCTSLCVSSHLVYLLCLKKKKVRLVANIISILCQILRKLKEYSHIITDIVKGFESPDVEFQAMLTLNTECLSMRTLALIKLMLEVCPDTLELLCPESLEKDLESLIKSSKESINSMAAEVLEDLQKCSQNQKMWLGES</sequence>
<dbReference type="SUPFAM" id="SSF56112">
    <property type="entry name" value="Protein kinase-like (PK-like)"/>
    <property type="match status" value="1"/>
</dbReference>
<organism evidence="12 13">
    <name type="scientific">Cimex lectularius</name>
    <name type="common">Bed bug</name>
    <name type="synonym">Acanthia lectularia</name>
    <dbReference type="NCBI Taxonomy" id="79782"/>
    <lineage>
        <taxon>Eukaryota</taxon>
        <taxon>Metazoa</taxon>
        <taxon>Ecdysozoa</taxon>
        <taxon>Arthropoda</taxon>
        <taxon>Hexapoda</taxon>
        <taxon>Insecta</taxon>
        <taxon>Pterygota</taxon>
        <taxon>Neoptera</taxon>
        <taxon>Paraneoptera</taxon>
        <taxon>Hemiptera</taxon>
        <taxon>Heteroptera</taxon>
        <taxon>Panheteroptera</taxon>
        <taxon>Cimicomorpha</taxon>
        <taxon>Cimicidae</taxon>
        <taxon>Cimex</taxon>
    </lineage>
</organism>
<dbReference type="Gene3D" id="1.10.510.10">
    <property type="entry name" value="Transferase(Phosphotransferase) domain 1"/>
    <property type="match status" value="1"/>
</dbReference>
<dbReference type="InterPro" id="IPR000719">
    <property type="entry name" value="Prot_kinase_dom"/>
</dbReference>
<dbReference type="PROSITE" id="PS00107">
    <property type="entry name" value="PROTEIN_KINASE_ATP"/>
    <property type="match status" value="1"/>
</dbReference>
<keyword evidence="10" id="KW-0175">Coiled coil</keyword>
<comment type="catalytic activity">
    <reaction evidence="8">
        <text>L-seryl-[protein] + ATP = O-phospho-L-seryl-[protein] + ADP + H(+)</text>
        <dbReference type="Rhea" id="RHEA:17989"/>
        <dbReference type="Rhea" id="RHEA-COMP:9863"/>
        <dbReference type="Rhea" id="RHEA-COMP:11604"/>
        <dbReference type="ChEBI" id="CHEBI:15378"/>
        <dbReference type="ChEBI" id="CHEBI:29999"/>
        <dbReference type="ChEBI" id="CHEBI:30616"/>
        <dbReference type="ChEBI" id="CHEBI:83421"/>
        <dbReference type="ChEBI" id="CHEBI:456216"/>
        <dbReference type="EC" id="2.7.11.1"/>
    </reaction>
</comment>
<evidence type="ECO:0000256" key="3">
    <source>
        <dbReference type="ARBA" id="ARBA00022679"/>
    </source>
</evidence>
<keyword evidence="13" id="KW-1185">Reference proteome</keyword>
<evidence type="ECO:0000256" key="10">
    <source>
        <dbReference type="SAM" id="Coils"/>
    </source>
</evidence>
<keyword evidence="6 9" id="KW-0067">ATP-binding</keyword>
<feature type="domain" description="Protein kinase" evidence="11">
    <location>
        <begin position="4"/>
        <end position="254"/>
    </location>
</feature>
<dbReference type="PROSITE" id="PS50011">
    <property type="entry name" value="PROTEIN_KINASE_DOM"/>
    <property type="match status" value="1"/>
</dbReference>
<keyword evidence="4 9" id="KW-0547">Nucleotide-binding</keyword>
<evidence type="ECO:0000313" key="13">
    <source>
        <dbReference type="Proteomes" id="UP000494040"/>
    </source>
</evidence>
<dbReference type="GO" id="GO:0007224">
    <property type="term" value="P:smoothened signaling pathway"/>
    <property type="evidence" value="ECO:0007669"/>
    <property type="project" value="TreeGrafter"/>
</dbReference>
<evidence type="ECO:0000313" key="12">
    <source>
        <dbReference type="EnsemblMetazoa" id="XP_014240497.1"/>
    </source>
</evidence>
<dbReference type="OrthoDB" id="266718at2759"/>
<dbReference type="FunFam" id="1.10.510.10:FF:000571">
    <property type="entry name" value="Maternal embryonic leucine zipper kinase"/>
    <property type="match status" value="1"/>
</dbReference>
<dbReference type="GO" id="GO:0005524">
    <property type="term" value="F:ATP binding"/>
    <property type="evidence" value="ECO:0007669"/>
    <property type="project" value="UniProtKB-UniRule"/>
</dbReference>
<dbReference type="Pfam" id="PF00069">
    <property type="entry name" value="Pkinase"/>
    <property type="match status" value="1"/>
</dbReference>
<evidence type="ECO:0000256" key="9">
    <source>
        <dbReference type="PROSITE-ProRule" id="PRU10141"/>
    </source>
</evidence>
<dbReference type="GO" id="GO:0004674">
    <property type="term" value="F:protein serine/threonine kinase activity"/>
    <property type="evidence" value="ECO:0007669"/>
    <property type="project" value="UniProtKB-KW"/>
</dbReference>
<evidence type="ECO:0000259" key="11">
    <source>
        <dbReference type="PROSITE" id="PS50011"/>
    </source>
</evidence>
<evidence type="ECO:0000256" key="8">
    <source>
        <dbReference type="ARBA" id="ARBA00048679"/>
    </source>
</evidence>
<evidence type="ECO:0000256" key="2">
    <source>
        <dbReference type="ARBA" id="ARBA00022527"/>
    </source>
</evidence>
<proteinExistence type="predicted"/>
<dbReference type="CTD" id="32855"/>
<dbReference type="PANTHER" id="PTHR22983">
    <property type="entry name" value="PROTEIN KINASE RELATED"/>
    <property type="match status" value="1"/>
</dbReference>
<keyword evidence="5" id="KW-0418">Kinase</keyword>
<evidence type="ECO:0000256" key="6">
    <source>
        <dbReference type="ARBA" id="ARBA00022840"/>
    </source>
</evidence>
<dbReference type="InterPro" id="IPR017441">
    <property type="entry name" value="Protein_kinase_ATP_BS"/>
</dbReference>
<evidence type="ECO:0000256" key="1">
    <source>
        <dbReference type="ARBA" id="ARBA00012513"/>
    </source>
</evidence>
<dbReference type="EnsemblMetazoa" id="XM_014385011.2">
    <property type="protein sequence ID" value="XP_014240497.1"/>
    <property type="gene ID" value="LOC106661538"/>
</dbReference>
<dbReference type="InterPro" id="IPR008271">
    <property type="entry name" value="Ser/Thr_kinase_AS"/>
</dbReference>
<accession>A0A8I6R8J0</accession>
<dbReference type="FunFam" id="3.30.200.20:FF:000042">
    <property type="entry name" value="Aurora kinase A"/>
    <property type="match status" value="1"/>
</dbReference>
<dbReference type="EC" id="2.7.11.1" evidence="1"/>
<keyword evidence="3" id="KW-0808">Transferase</keyword>
<dbReference type="RefSeq" id="XP_014240497.1">
    <property type="nucleotide sequence ID" value="XM_014385011.2"/>
</dbReference>
<dbReference type="PROSITE" id="PS00108">
    <property type="entry name" value="PROTEIN_KINASE_ST"/>
    <property type="match status" value="1"/>
</dbReference>
<dbReference type="AlphaFoldDB" id="A0A8I6R8J0"/>
<comment type="catalytic activity">
    <reaction evidence="7">
        <text>L-threonyl-[protein] + ATP = O-phospho-L-threonyl-[protein] + ADP + H(+)</text>
        <dbReference type="Rhea" id="RHEA:46608"/>
        <dbReference type="Rhea" id="RHEA-COMP:11060"/>
        <dbReference type="Rhea" id="RHEA-COMP:11605"/>
        <dbReference type="ChEBI" id="CHEBI:15378"/>
        <dbReference type="ChEBI" id="CHEBI:30013"/>
        <dbReference type="ChEBI" id="CHEBI:30616"/>
        <dbReference type="ChEBI" id="CHEBI:61977"/>
        <dbReference type="ChEBI" id="CHEBI:456216"/>
        <dbReference type="EC" id="2.7.11.1"/>
    </reaction>
</comment>
<name>A0A8I6R8J0_CIMLE</name>
<reference evidence="12" key="1">
    <citation type="submission" date="2022-01" db="UniProtKB">
        <authorList>
            <consortium name="EnsemblMetazoa"/>
        </authorList>
    </citation>
    <scope>IDENTIFICATION</scope>
</reference>
<evidence type="ECO:0000256" key="4">
    <source>
        <dbReference type="ARBA" id="ARBA00022741"/>
    </source>
</evidence>